<feature type="compositionally biased region" description="Polar residues" evidence="5">
    <location>
        <begin position="308"/>
        <end position="318"/>
    </location>
</feature>
<dbReference type="InterPro" id="IPR020422">
    <property type="entry name" value="TYR_PHOSPHATASE_DUAL_dom"/>
</dbReference>
<dbReference type="Gene3D" id="3.90.190.10">
    <property type="entry name" value="Protein tyrosine phosphatase superfamily"/>
    <property type="match status" value="1"/>
</dbReference>
<dbReference type="Pfam" id="PF00782">
    <property type="entry name" value="DSPc"/>
    <property type="match status" value="1"/>
</dbReference>
<evidence type="ECO:0000259" key="6">
    <source>
        <dbReference type="PROSITE" id="PS50054"/>
    </source>
</evidence>
<evidence type="ECO:0000256" key="2">
    <source>
        <dbReference type="ARBA" id="ARBA00013064"/>
    </source>
</evidence>
<dbReference type="CDD" id="cd14498">
    <property type="entry name" value="DSP"/>
    <property type="match status" value="1"/>
</dbReference>
<feature type="region of interest" description="Disordered" evidence="5">
    <location>
        <begin position="298"/>
        <end position="403"/>
    </location>
</feature>
<feature type="domain" description="Tyrosine-protein phosphatase" evidence="6">
    <location>
        <begin position="8"/>
        <end position="151"/>
    </location>
</feature>
<dbReference type="EC" id="3.1.3.48" evidence="2"/>
<feature type="compositionally biased region" description="Acidic residues" evidence="5">
    <location>
        <begin position="378"/>
        <end position="403"/>
    </location>
</feature>
<evidence type="ECO:0000259" key="7">
    <source>
        <dbReference type="PROSITE" id="PS50056"/>
    </source>
</evidence>
<organism evidence="8 9">
    <name type="scientific">Streblomastix strix</name>
    <dbReference type="NCBI Taxonomy" id="222440"/>
    <lineage>
        <taxon>Eukaryota</taxon>
        <taxon>Metamonada</taxon>
        <taxon>Preaxostyla</taxon>
        <taxon>Oxymonadida</taxon>
        <taxon>Streblomastigidae</taxon>
        <taxon>Streblomastix</taxon>
    </lineage>
</organism>
<dbReference type="InterPro" id="IPR029021">
    <property type="entry name" value="Prot-tyrosine_phosphatase-like"/>
</dbReference>
<dbReference type="PANTHER" id="PTHR10159">
    <property type="entry name" value="DUAL SPECIFICITY PROTEIN PHOSPHATASE"/>
    <property type="match status" value="1"/>
</dbReference>
<feature type="compositionally biased region" description="Low complexity" evidence="5">
    <location>
        <begin position="323"/>
        <end position="358"/>
    </location>
</feature>
<dbReference type="InterPro" id="IPR016130">
    <property type="entry name" value="Tyr_Pase_AS"/>
</dbReference>
<comment type="caution">
    <text evidence="8">The sequence shown here is derived from an EMBL/GenBank/DDBJ whole genome shotgun (WGS) entry which is preliminary data.</text>
</comment>
<feature type="domain" description="Tyrosine specific protein phosphatases" evidence="7">
    <location>
        <begin position="76"/>
        <end position="140"/>
    </location>
</feature>
<evidence type="ECO:0000256" key="5">
    <source>
        <dbReference type="SAM" id="MobiDB-lite"/>
    </source>
</evidence>
<feature type="region of interest" description="Disordered" evidence="5">
    <location>
        <begin position="449"/>
        <end position="501"/>
    </location>
</feature>
<dbReference type="PANTHER" id="PTHR10159:SF519">
    <property type="entry name" value="DUAL SPECIFICITY PROTEIN PHOSPHATASE MPK3"/>
    <property type="match status" value="1"/>
</dbReference>
<dbReference type="PROSITE" id="PS50056">
    <property type="entry name" value="TYR_PHOSPHATASE_2"/>
    <property type="match status" value="1"/>
</dbReference>
<dbReference type="InterPro" id="IPR000387">
    <property type="entry name" value="Tyr_Pase_dom"/>
</dbReference>
<evidence type="ECO:0000256" key="1">
    <source>
        <dbReference type="ARBA" id="ARBA00008601"/>
    </source>
</evidence>
<feature type="compositionally biased region" description="Basic and acidic residues" evidence="5">
    <location>
        <begin position="455"/>
        <end position="476"/>
    </location>
</feature>
<dbReference type="PROSITE" id="PS50054">
    <property type="entry name" value="TYR_PHOSPHATASE_DUAL"/>
    <property type="match status" value="1"/>
</dbReference>
<sequence>MATEKEPDVSKITESIFVGSQQAAASKQVLQKYGIKRILRLRSLSSPKLGSEFVPVVSFIQVEDLSSSNITSCLGPSFAAIQEALDAGQRILIHCHAGKSRSPAIVIAFLMRHHHVPLSVAYRHVERERHGLAMNPTFKRQLSDYENQLFGRRSMRYCVFCGDFDCSCLKFNLLQCVFREQVKFSIKLIANEYNANYRAAGGQLVSKFSTPEMDQQLAKKSSIPGLRPDFAEIMEYISNITREGRQLVYDQLRYEILRVQMEESERKKRLEQFDKIFVCKCRRRRAKRLAEKAAAEAKAKAQADGSAGTATEVVNTGAPSPLEQNAQQQQQQPVVEQVKQETTTSTQPTSSSTSTQPQVDGATQASGSPQQTQQQQQQEDEDSSDSDEDDDEYIDDDEDDKEDECGWCWEYENWDIHAMLNGITEKSPYSRIVRIPAYYDVSSISAAPLEDEAKEEEKKEDEQDKEKDKEKDKETEGQEGEQEEGEEEGEEDEEFDEDDDENYEMIEACNSRFVMLMHDRNHLERFFRAASFRAFKENLDMVRRCMI</sequence>
<accession>A0A5J4X085</accession>
<dbReference type="PROSITE" id="PS00383">
    <property type="entry name" value="TYR_PHOSPHATASE_1"/>
    <property type="match status" value="1"/>
</dbReference>
<dbReference type="GO" id="GO:0004725">
    <property type="term" value="F:protein tyrosine phosphatase activity"/>
    <property type="evidence" value="ECO:0007669"/>
    <property type="project" value="UniProtKB-EC"/>
</dbReference>
<evidence type="ECO:0000313" key="9">
    <source>
        <dbReference type="Proteomes" id="UP000324800"/>
    </source>
</evidence>
<comment type="similarity">
    <text evidence="1">Belongs to the protein-tyrosine phosphatase family. Non-receptor class dual specificity subfamily.</text>
</comment>
<dbReference type="GO" id="GO:0005737">
    <property type="term" value="C:cytoplasm"/>
    <property type="evidence" value="ECO:0007669"/>
    <property type="project" value="TreeGrafter"/>
</dbReference>
<dbReference type="SUPFAM" id="SSF52799">
    <property type="entry name" value="(Phosphotyrosine protein) phosphatases II"/>
    <property type="match status" value="1"/>
</dbReference>
<proteinExistence type="inferred from homology"/>
<dbReference type="SMART" id="SM00195">
    <property type="entry name" value="DSPc"/>
    <property type="match status" value="1"/>
</dbReference>
<protein>
    <recommendedName>
        <fullName evidence="2">protein-tyrosine-phosphatase</fullName>
        <ecNumber evidence="2">3.1.3.48</ecNumber>
    </recommendedName>
</protein>
<dbReference type="GO" id="GO:0043409">
    <property type="term" value="P:negative regulation of MAPK cascade"/>
    <property type="evidence" value="ECO:0007669"/>
    <property type="project" value="TreeGrafter"/>
</dbReference>
<evidence type="ECO:0000313" key="8">
    <source>
        <dbReference type="EMBL" id="KAA6399869.1"/>
    </source>
</evidence>
<name>A0A5J4X085_9EUKA</name>
<gene>
    <name evidence="8" type="ORF">EZS28_004610</name>
</gene>
<dbReference type="InterPro" id="IPR000340">
    <property type="entry name" value="Dual-sp_phosphatase_cat-dom"/>
</dbReference>
<keyword evidence="3" id="KW-0378">Hydrolase</keyword>
<dbReference type="EMBL" id="SNRW01000665">
    <property type="protein sequence ID" value="KAA6399869.1"/>
    <property type="molecule type" value="Genomic_DNA"/>
</dbReference>
<dbReference type="AlphaFoldDB" id="A0A5J4X085"/>
<reference evidence="8 9" key="1">
    <citation type="submission" date="2019-03" db="EMBL/GenBank/DDBJ databases">
        <title>Single cell metagenomics reveals metabolic interactions within the superorganism composed of flagellate Streblomastix strix and complex community of Bacteroidetes bacteria on its surface.</title>
        <authorList>
            <person name="Treitli S.C."/>
            <person name="Kolisko M."/>
            <person name="Husnik F."/>
            <person name="Keeling P."/>
            <person name="Hampl V."/>
        </authorList>
    </citation>
    <scope>NUCLEOTIDE SEQUENCE [LARGE SCALE GENOMIC DNA]</scope>
    <source>
        <strain evidence="8">ST1C</strain>
    </source>
</reference>
<evidence type="ECO:0000256" key="4">
    <source>
        <dbReference type="ARBA" id="ARBA00022912"/>
    </source>
</evidence>
<evidence type="ECO:0000256" key="3">
    <source>
        <dbReference type="ARBA" id="ARBA00022801"/>
    </source>
</evidence>
<dbReference type="Proteomes" id="UP000324800">
    <property type="component" value="Unassembled WGS sequence"/>
</dbReference>
<keyword evidence="4" id="KW-0904">Protein phosphatase</keyword>
<feature type="compositionally biased region" description="Acidic residues" evidence="5">
    <location>
        <begin position="477"/>
        <end position="501"/>
    </location>
</feature>
<dbReference type="OrthoDB" id="2017893at2759"/>